<dbReference type="SUPFAM" id="SSF50475">
    <property type="entry name" value="FMN-binding split barrel"/>
    <property type="match status" value="1"/>
</dbReference>
<gene>
    <name evidence="2" type="ORF">JK358_25835</name>
</gene>
<protein>
    <submittedName>
        <fullName evidence="2">Pyridoxamine 5'-phosphate oxidase family protein</fullName>
    </submittedName>
</protein>
<name>A0ABS1MDL9_9NOCA</name>
<dbReference type="InterPro" id="IPR012349">
    <property type="entry name" value="Split_barrel_FMN-bd"/>
</dbReference>
<dbReference type="InterPro" id="IPR011576">
    <property type="entry name" value="Pyridox_Oxase_N"/>
</dbReference>
<evidence type="ECO:0000313" key="3">
    <source>
        <dbReference type="Proteomes" id="UP000602198"/>
    </source>
</evidence>
<organism evidence="2 3">
    <name type="scientific">Nocardia acididurans</name>
    <dbReference type="NCBI Taxonomy" id="2802282"/>
    <lineage>
        <taxon>Bacteria</taxon>
        <taxon>Bacillati</taxon>
        <taxon>Actinomycetota</taxon>
        <taxon>Actinomycetes</taxon>
        <taxon>Mycobacteriales</taxon>
        <taxon>Nocardiaceae</taxon>
        <taxon>Nocardia</taxon>
    </lineage>
</organism>
<feature type="domain" description="Pyridoxamine 5'-phosphate oxidase N-terminal" evidence="1">
    <location>
        <begin position="35"/>
        <end position="153"/>
    </location>
</feature>
<comment type="caution">
    <text evidence="2">The sequence shown here is derived from an EMBL/GenBank/DDBJ whole genome shotgun (WGS) entry which is preliminary data.</text>
</comment>
<dbReference type="Gene3D" id="2.30.110.10">
    <property type="entry name" value="Electron Transport, Fmn-binding Protein, Chain A"/>
    <property type="match status" value="1"/>
</dbReference>
<keyword evidence="3" id="KW-1185">Reference proteome</keyword>
<evidence type="ECO:0000313" key="2">
    <source>
        <dbReference type="EMBL" id="MBL1077829.1"/>
    </source>
</evidence>
<dbReference type="EMBL" id="JAERRJ010000010">
    <property type="protein sequence ID" value="MBL1077829.1"/>
    <property type="molecule type" value="Genomic_DNA"/>
</dbReference>
<accession>A0ABS1MDL9</accession>
<proteinExistence type="predicted"/>
<reference evidence="2 3" key="1">
    <citation type="submission" date="2021-01" db="EMBL/GenBank/DDBJ databases">
        <title>WGS of actinomycetes isolated from Thailand.</title>
        <authorList>
            <person name="Thawai C."/>
        </authorList>
    </citation>
    <scope>NUCLEOTIDE SEQUENCE [LARGE SCALE GENOMIC DNA]</scope>
    <source>
        <strain evidence="2 3">LPG 2</strain>
    </source>
</reference>
<evidence type="ECO:0000259" key="1">
    <source>
        <dbReference type="Pfam" id="PF01243"/>
    </source>
</evidence>
<dbReference type="Pfam" id="PF01243">
    <property type="entry name" value="PNPOx_N"/>
    <property type="match status" value="1"/>
</dbReference>
<sequence length="172" mass="18342">MLPEPIDAKDLNIYGDAALPWSTAAKAVETGIAQAETPSFLATVGPGGQPHSTGIGAMADGGYLYFTSGPGTRKSRNVIANPACALSFRFPEVDLVFEGHAHRTVDHAEIDRVTALYRQFGWPATRDGDSVTAPYSAQSAGPGPWDLYRFTIHTAVGVALTEPHGATRWRFA</sequence>
<dbReference type="RefSeq" id="WP_201951853.1">
    <property type="nucleotide sequence ID" value="NZ_JAERRJ010000010.1"/>
</dbReference>
<dbReference type="Proteomes" id="UP000602198">
    <property type="component" value="Unassembled WGS sequence"/>
</dbReference>